<reference evidence="3 4" key="1">
    <citation type="journal article" date="2017" name="Antonie Van Leeuwenhoek">
        <title>Phylogenomic resolution of the bacterial genus Pantoea and its relationship with Erwinia and Tatumella.</title>
        <authorList>
            <person name="Palmer M."/>
            <person name="Steenkamp E.T."/>
            <person name="Coetzee M.P."/>
            <person name="Chan W.Y."/>
            <person name="van Zyl E."/>
            <person name="De Maayer P."/>
            <person name="Coutinho T.A."/>
            <person name="Blom J."/>
            <person name="Smits T.H."/>
            <person name="Duffy B."/>
            <person name="Venter S.N."/>
        </authorList>
    </citation>
    <scope>NUCLEOTIDE SEQUENCE [LARGE SCALE GENOMIC DNA]</scope>
    <source>
        <strain evidence="3 4">LMG 26277</strain>
    </source>
</reference>
<keyword evidence="4" id="KW-1185">Reference proteome</keyword>
<keyword evidence="2" id="KW-0732">Signal</keyword>
<protein>
    <submittedName>
        <fullName evidence="3">Uncharacterized protein</fullName>
    </submittedName>
</protein>
<sequence>MRLLPLFLSTALVAFSSLASAQMAEPFSPPGGLHPHQPHCAQHEILGDNPLPQQHADDASLINCTNHQA</sequence>
<accession>A0A1X1CUI9</accession>
<dbReference type="Proteomes" id="UP000193104">
    <property type="component" value="Unassembled WGS sequence"/>
</dbReference>
<organism evidence="3 4">
    <name type="scientific">Pantoea wallisii</name>
    <dbReference type="NCBI Taxonomy" id="1076551"/>
    <lineage>
        <taxon>Bacteria</taxon>
        <taxon>Pseudomonadati</taxon>
        <taxon>Pseudomonadota</taxon>
        <taxon>Gammaproteobacteria</taxon>
        <taxon>Enterobacterales</taxon>
        <taxon>Erwiniaceae</taxon>
        <taxon>Pantoea</taxon>
    </lineage>
</organism>
<dbReference type="EMBL" id="MLFS01000099">
    <property type="protein sequence ID" value="ORM68109.1"/>
    <property type="molecule type" value="Genomic_DNA"/>
</dbReference>
<dbReference type="OrthoDB" id="6548654at2"/>
<dbReference type="AlphaFoldDB" id="A0A1X1CUI9"/>
<proteinExistence type="predicted"/>
<feature type="region of interest" description="Disordered" evidence="1">
    <location>
        <begin position="24"/>
        <end position="56"/>
    </location>
</feature>
<evidence type="ECO:0000313" key="3">
    <source>
        <dbReference type="EMBL" id="ORM68109.1"/>
    </source>
</evidence>
<evidence type="ECO:0000256" key="2">
    <source>
        <dbReference type="SAM" id="SignalP"/>
    </source>
</evidence>
<comment type="caution">
    <text evidence="3">The sequence shown here is derived from an EMBL/GenBank/DDBJ whole genome shotgun (WGS) entry which is preliminary data.</text>
</comment>
<feature type="signal peptide" evidence="2">
    <location>
        <begin position="1"/>
        <end position="21"/>
    </location>
</feature>
<feature type="chain" id="PRO_5013185309" evidence="2">
    <location>
        <begin position="22"/>
        <end position="69"/>
    </location>
</feature>
<name>A0A1X1CUI9_9GAMM</name>
<evidence type="ECO:0000256" key="1">
    <source>
        <dbReference type="SAM" id="MobiDB-lite"/>
    </source>
</evidence>
<gene>
    <name evidence="3" type="ORF">HA48_20875</name>
</gene>
<evidence type="ECO:0000313" key="4">
    <source>
        <dbReference type="Proteomes" id="UP000193104"/>
    </source>
</evidence>